<gene>
    <name evidence="1" type="ORF">ROG8370_02679</name>
</gene>
<evidence type="ECO:0000313" key="1">
    <source>
        <dbReference type="EMBL" id="SLN58732.1"/>
    </source>
</evidence>
<organism evidence="1 2">
    <name type="scientific">Roseovarius gaetbuli</name>
    <dbReference type="NCBI Taxonomy" id="1356575"/>
    <lineage>
        <taxon>Bacteria</taxon>
        <taxon>Pseudomonadati</taxon>
        <taxon>Pseudomonadota</taxon>
        <taxon>Alphaproteobacteria</taxon>
        <taxon>Rhodobacterales</taxon>
        <taxon>Roseobacteraceae</taxon>
        <taxon>Roseovarius</taxon>
    </lineage>
</organism>
<dbReference type="Proteomes" id="UP000194012">
    <property type="component" value="Unassembled WGS sequence"/>
</dbReference>
<protein>
    <submittedName>
        <fullName evidence="1">Uncharacterized protein</fullName>
    </submittedName>
</protein>
<keyword evidence="2" id="KW-1185">Reference proteome</keyword>
<name>A0A1X6ZQH5_9RHOB</name>
<dbReference type="RefSeq" id="WP_085827664.1">
    <property type="nucleotide sequence ID" value="NZ_FWFJ01000027.1"/>
</dbReference>
<reference evidence="2" key="1">
    <citation type="submission" date="2017-03" db="EMBL/GenBank/DDBJ databases">
        <authorList>
            <person name="Rodrigo-Torres L."/>
            <person name="Arahal R.D."/>
            <person name="Lucena T."/>
        </authorList>
    </citation>
    <scope>NUCLEOTIDE SEQUENCE [LARGE SCALE GENOMIC DNA]</scope>
    <source>
        <strain evidence="2">CECT 8370</strain>
    </source>
</reference>
<dbReference type="AlphaFoldDB" id="A0A1X6ZQH5"/>
<accession>A0A1X6ZQH5</accession>
<dbReference type="OrthoDB" id="1425096at2"/>
<proteinExistence type="predicted"/>
<sequence length="232" mass="27214">MFQHSELKQKQRQLREGFPEDVGLRVHRAISWIGRAEREKQDPDAAFIFLWIAFNAAYADESDVETTKPLGERRQFIDLIDRLVELDADARLYYAVWDRFRGPIAKLMENRFIFRPFWLNQNGIAGNEQWAKTFRKSAERFVRSMADKDTAYILREVFDRLYMLRCQMMHGGTTWNGKVNRSQVKDGAAIMSTLLPVMVDIMMDSPEEDWGRPFYPVISPPTTRGVRQRNSI</sequence>
<evidence type="ECO:0000313" key="2">
    <source>
        <dbReference type="Proteomes" id="UP000194012"/>
    </source>
</evidence>
<dbReference type="EMBL" id="FWFJ01000027">
    <property type="protein sequence ID" value="SLN58732.1"/>
    <property type="molecule type" value="Genomic_DNA"/>
</dbReference>